<keyword evidence="8" id="KW-0311">Gluconate utilization</keyword>
<dbReference type="HOGENOM" id="CLU_077168_4_1_5"/>
<evidence type="ECO:0000256" key="4">
    <source>
        <dbReference type="ARBA" id="ARBA00022679"/>
    </source>
</evidence>
<reference evidence="11 12" key="2">
    <citation type="submission" date="2012-06" db="EMBL/GenBank/DDBJ databases">
        <authorList>
            <person name="Fiebig A."/>
        </authorList>
    </citation>
    <scope>NUCLEOTIDE SEQUENCE [LARGE SCALE GENOMIC DNA]</scope>
    <source>
        <strain evidence="11 12">DFL-43</strain>
    </source>
</reference>
<comment type="catalytic activity">
    <reaction evidence="9 10">
        <text>D-gluconate + ATP = 6-phospho-D-gluconate + ADP + H(+)</text>
        <dbReference type="Rhea" id="RHEA:19433"/>
        <dbReference type="ChEBI" id="CHEBI:15378"/>
        <dbReference type="ChEBI" id="CHEBI:18391"/>
        <dbReference type="ChEBI" id="CHEBI:30616"/>
        <dbReference type="ChEBI" id="CHEBI:58759"/>
        <dbReference type="ChEBI" id="CHEBI:456216"/>
        <dbReference type="EC" id="2.7.1.12"/>
    </reaction>
</comment>
<dbReference type="Gene3D" id="3.40.50.300">
    <property type="entry name" value="P-loop containing nucleotide triphosphate hydrolases"/>
    <property type="match status" value="1"/>
</dbReference>
<dbReference type="eggNOG" id="COG3265">
    <property type="taxonomic scope" value="Bacteria"/>
</dbReference>
<protein>
    <recommendedName>
        <fullName evidence="3 10">Gluconokinase</fullName>
        <ecNumber evidence="3 10">2.7.1.12</ecNumber>
    </recommendedName>
</protein>
<keyword evidence="12" id="KW-1185">Reference proteome</keyword>
<evidence type="ECO:0000256" key="6">
    <source>
        <dbReference type="ARBA" id="ARBA00022777"/>
    </source>
</evidence>
<organism evidence="11 12">
    <name type="scientific">Hoeflea phototrophica (strain DSM 17068 / NCIMB 14078 / DFL-43)</name>
    <dbReference type="NCBI Taxonomy" id="411684"/>
    <lineage>
        <taxon>Bacteria</taxon>
        <taxon>Pseudomonadati</taxon>
        <taxon>Pseudomonadota</taxon>
        <taxon>Alphaproteobacteria</taxon>
        <taxon>Hyphomicrobiales</taxon>
        <taxon>Rhizobiaceae</taxon>
        <taxon>Hoeflea</taxon>
    </lineage>
</organism>
<keyword evidence="5 10" id="KW-0547">Nucleotide-binding</keyword>
<evidence type="ECO:0000256" key="3">
    <source>
        <dbReference type="ARBA" id="ARBA00012054"/>
    </source>
</evidence>
<dbReference type="NCBIfam" id="TIGR01313">
    <property type="entry name" value="therm_gnt_kin"/>
    <property type="match status" value="1"/>
</dbReference>
<dbReference type="AlphaFoldDB" id="A9DD10"/>
<keyword evidence="7 10" id="KW-0067">ATP-binding</keyword>
<evidence type="ECO:0000256" key="1">
    <source>
        <dbReference type="ARBA" id="ARBA00004761"/>
    </source>
</evidence>
<dbReference type="Proteomes" id="UP000004291">
    <property type="component" value="Chromosome"/>
</dbReference>
<dbReference type="GO" id="GO:0005737">
    <property type="term" value="C:cytoplasm"/>
    <property type="evidence" value="ECO:0007669"/>
    <property type="project" value="TreeGrafter"/>
</dbReference>
<comment type="caution">
    <text evidence="11">The sequence shown here is derived from an EMBL/GenBank/DDBJ whole genome shotgun (WGS) entry which is preliminary data.</text>
</comment>
<evidence type="ECO:0000256" key="10">
    <source>
        <dbReference type="RuleBase" id="RU363066"/>
    </source>
</evidence>
<dbReference type="Pfam" id="PF13671">
    <property type="entry name" value="AAA_33"/>
    <property type="match status" value="1"/>
</dbReference>
<evidence type="ECO:0000256" key="8">
    <source>
        <dbReference type="ARBA" id="ARBA00023064"/>
    </source>
</evidence>
<dbReference type="InterPro" id="IPR006001">
    <property type="entry name" value="Therm_gnt_kin"/>
</dbReference>
<dbReference type="CDD" id="cd02021">
    <property type="entry name" value="GntK"/>
    <property type="match status" value="1"/>
</dbReference>
<dbReference type="EC" id="2.7.1.12" evidence="3 10"/>
<dbReference type="InterPro" id="IPR027417">
    <property type="entry name" value="P-loop_NTPase"/>
</dbReference>
<evidence type="ECO:0000313" key="11">
    <source>
        <dbReference type="EMBL" id="EDQ32248.1"/>
    </source>
</evidence>
<dbReference type="GO" id="GO:0005524">
    <property type="term" value="F:ATP binding"/>
    <property type="evidence" value="ECO:0007669"/>
    <property type="project" value="UniProtKB-KW"/>
</dbReference>
<dbReference type="PANTHER" id="PTHR43442">
    <property type="entry name" value="GLUCONOKINASE-RELATED"/>
    <property type="match status" value="1"/>
</dbReference>
<dbReference type="PANTHER" id="PTHR43442:SF3">
    <property type="entry name" value="GLUCONOKINASE-RELATED"/>
    <property type="match status" value="1"/>
</dbReference>
<gene>
    <name evidence="11" type="ORF">HPDFL43_07197</name>
</gene>
<keyword evidence="6 10" id="KW-0418">Kinase</keyword>
<dbReference type="STRING" id="411684.HPDFL43_07197"/>
<comment type="pathway">
    <text evidence="1">Carbohydrate acid metabolism.</text>
</comment>
<sequence length="167" mass="18276">MIGRYVLMGVSGCGKSSVGLQLSRVCGIDFIDGDDLHPQANITKMAQGEPLTDADRAPWLADVGRALGRSTSPTIIGCSALKRAYRDIIRSHLPEPVHFLHLHAGQEVLEARVAARVGHFMPPSLLDSQFAALERLGRDELGREIDISRPFNEVIAQSEAYVKETMK</sequence>
<dbReference type="GO" id="GO:0019521">
    <property type="term" value="P:D-gluconate metabolic process"/>
    <property type="evidence" value="ECO:0007669"/>
    <property type="project" value="UniProtKB-KW"/>
</dbReference>
<evidence type="ECO:0000256" key="7">
    <source>
        <dbReference type="ARBA" id="ARBA00022840"/>
    </source>
</evidence>
<dbReference type="GO" id="GO:0046316">
    <property type="term" value="F:gluconokinase activity"/>
    <property type="evidence" value="ECO:0007669"/>
    <property type="project" value="UniProtKB-EC"/>
</dbReference>
<name>A9DD10_HOEPD</name>
<evidence type="ECO:0000256" key="2">
    <source>
        <dbReference type="ARBA" id="ARBA00008420"/>
    </source>
</evidence>
<dbReference type="EMBL" id="ABIA03000002">
    <property type="protein sequence ID" value="EDQ32248.1"/>
    <property type="molecule type" value="Genomic_DNA"/>
</dbReference>
<reference evidence="11 12" key="1">
    <citation type="submission" date="2007-10" db="EMBL/GenBank/DDBJ databases">
        <authorList>
            <person name="Wagner-Dobler I."/>
            <person name="Ferriera S."/>
            <person name="Johnson J."/>
            <person name="Kravitz S."/>
            <person name="Beeson K."/>
            <person name="Sutton G."/>
            <person name="Rogers Y.-H."/>
            <person name="Friedman R."/>
            <person name="Frazier M."/>
            <person name="Venter J.C."/>
        </authorList>
    </citation>
    <scope>NUCLEOTIDE SEQUENCE [LARGE SCALE GENOMIC DNA]</scope>
    <source>
        <strain evidence="11 12">DFL-43</strain>
    </source>
</reference>
<evidence type="ECO:0000256" key="5">
    <source>
        <dbReference type="ARBA" id="ARBA00022741"/>
    </source>
</evidence>
<evidence type="ECO:0000256" key="9">
    <source>
        <dbReference type="ARBA" id="ARBA00048090"/>
    </source>
</evidence>
<dbReference type="SUPFAM" id="SSF52540">
    <property type="entry name" value="P-loop containing nucleoside triphosphate hydrolases"/>
    <property type="match status" value="1"/>
</dbReference>
<proteinExistence type="inferred from homology"/>
<comment type="similarity">
    <text evidence="2 10">Belongs to the gluconokinase GntK/GntV family.</text>
</comment>
<keyword evidence="4 10" id="KW-0808">Transferase</keyword>
<dbReference type="FunFam" id="3.40.50.300:FF:000522">
    <property type="entry name" value="Gluconokinase"/>
    <property type="match status" value="1"/>
</dbReference>
<evidence type="ECO:0000313" key="12">
    <source>
        <dbReference type="Proteomes" id="UP000004291"/>
    </source>
</evidence>
<accession>A9DD10</accession>